<keyword evidence="4" id="KW-0804">Transcription</keyword>
<evidence type="ECO:0000313" key="8">
    <source>
        <dbReference type="EMBL" id="ABU57239.1"/>
    </source>
</evidence>
<dbReference type="EMBL" id="CP000804">
    <property type="protein sequence ID" value="ABU57239.1"/>
    <property type="molecule type" value="Genomic_DNA"/>
</dbReference>
<reference evidence="8 9" key="1">
    <citation type="submission" date="2007-08" db="EMBL/GenBank/DDBJ databases">
        <title>Complete sequence of Roseiflexus castenholzii DSM 13941.</title>
        <authorList>
            <consortium name="US DOE Joint Genome Institute"/>
            <person name="Copeland A."/>
            <person name="Lucas S."/>
            <person name="Lapidus A."/>
            <person name="Barry K."/>
            <person name="Glavina del Rio T."/>
            <person name="Dalin E."/>
            <person name="Tice H."/>
            <person name="Pitluck S."/>
            <person name="Thompson L.S."/>
            <person name="Brettin T."/>
            <person name="Bruce D."/>
            <person name="Detter J.C."/>
            <person name="Han C."/>
            <person name="Tapia R."/>
            <person name="Schmutz J."/>
            <person name="Larimer F."/>
            <person name="Land M."/>
            <person name="Hauser L."/>
            <person name="Kyrpides N."/>
            <person name="Mikhailova N."/>
            <person name="Bryant D.A."/>
            <person name="Hanada S."/>
            <person name="Tsukatani Y."/>
            <person name="Richardson P."/>
        </authorList>
    </citation>
    <scope>NUCLEOTIDE SEQUENCE [LARGE SCALE GENOMIC DNA]</scope>
    <source>
        <strain evidence="9">DSM 13941 / HLO8</strain>
    </source>
</reference>
<dbReference type="OrthoDB" id="9779069at2"/>
<dbReference type="KEGG" id="rca:Rcas_1142"/>
<evidence type="ECO:0000256" key="2">
    <source>
        <dbReference type="ARBA" id="ARBA00023015"/>
    </source>
</evidence>
<gene>
    <name evidence="8" type="ordered locus">Rcas_1142</name>
</gene>
<dbReference type="SUPFAM" id="SSF46894">
    <property type="entry name" value="C-terminal effector domain of the bipartite response regulators"/>
    <property type="match status" value="1"/>
</dbReference>
<feature type="modified residue" description="4-aspartylphosphate" evidence="5">
    <location>
        <position position="54"/>
    </location>
</feature>
<dbReference type="GO" id="GO:0000160">
    <property type="term" value="P:phosphorelay signal transduction system"/>
    <property type="evidence" value="ECO:0007669"/>
    <property type="project" value="InterPro"/>
</dbReference>
<dbReference type="InterPro" id="IPR000792">
    <property type="entry name" value="Tscrpt_reg_LuxR_C"/>
</dbReference>
<dbReference type="Gene3D" id="3.40.50.2300">
    <property type="match status" value="1"/>
</dbReference>
<name>A7NID9_ROSCS</name>
<dbReference type="PROSITE" id="PS50043">
    <property type="entry name" value="HTH_LUXR_2"/>
    <property type="match status" value="1"/>
</dbReference>
<dbReference type="GO" id="GO:0006355">
    <property type="term" value="P:regulation of DNA-templated transcription"/>
    <property type="evidence" value="ECO:0007669"/>
    <property type="project" value="InterPro"/>
</dbReference>
<evidence type="ECO:0000256" key="4">
    <source>
        <dbReference type="ARBA" id="ARBA00023163"/>
    </source>
</evidence>
<feature type="domain" description="Response regulatory" evidence="7">
    <location>
        <begin position="3"/>
        <end position="119"/>
    </location>
</feature>
<evidence type="ECO:0000313" key="9">
    <source>
        <dbReference type="Proteomes" id="UP000000263"/>
    </source>
</evidence>
<dbReference type="PRINTS" id="PR00038">
    <property type="entry name" value="HTHLUXR"/>
</dbReference>
<dbReference type="GO" id="GO:0003677">
    <property type="term" value="F:DNA binding"/>
    <property type="evidence" value="ECO:0007669"/>
    <property type="project" value="UniProtKB-KW"/>
</dbReference>
<dbReference type="SMART" id="SM00448">
    <property type="entry name" value="REC"/>
    <property type="match status" value="1"/>
</dbReference>
<dbReference type="PROSITE" id="PS50110">
    <property type="entry name" value="RESPONSE_REGULATORY"/>
    <property type="match status" value="1"/>
</dbReference>
<dbReference type="CDD" id="cd17535">
    <property type="entry name" value="REC_NarL-like"/>
    <property type="match status" value="1"/>
</dbReference>
<keyword evidence="9" id="KW-1185">Reference proteome</keyword>
<keyword evidence="1 5" id="KW-0597">Phosphoprotein</keyword>
<evidence type="ECO:0000256" key="3">
    <source>
        <dbReference type="ARBA" id="ARBA00023125"/>
    </source>
</evidence>
<dbReference type="InterPro" id="IPR039420">
    <property type="entry name" value="WalR-like"/>
</dbReference>
<dbReference type="InterPro" id="IPR058245">
    <property type="entry name" value="NreC/VraR/RcsB-like_REC"/>
</dbReference>
<dbReference type="InterPro" id="IPR001789">
    <property type="entry name" value="Sig_transdc_resp-reg_receiver"/>
</dbReference>
<dbReference type="InterPro" id="IPR016032">
    <property type="entry name" value="Sig_transdc_resp-reg_C-effctor"/>
</dbReference>
<sequence length="222" mass="24288">MIRVLLVDDQTLIRQGIAMLLELEPDLEVVGAVGDGRAAIEAVERLHPDVVLMDVRMPGMDGVTATRELRRRFPDVGVIILTTFDDDEYVFEGLKAGARGYLLKDISSEEMAEAVRTVARGEALIQPSIARKVVAEFLRLAVSAPAAPERMTPKSPNALTERELDVLKALARGMSNKEIAAALVITEGTVKTHISNILAKLDVRDRTQAVLKAQQLRLLEEG</sequence>
<protein>
    <submittedName>
        <fullName evidence="8">Two component transcriptional regulator, LuxR family</fullName>
    </submittedName>
</protein>
<evidence type="ECO:0000256" key="1">
    <source>
        <dbReference type="ARBA" id="ARBA00022553"/>
    </source>
</evidence>
<dbReference type="Proteomes" id="UP000000263">
    <property type="component" value="Chromosome"/>
</dbReference>
<dbReference type="CDD" id="cd06170">
    <property type="entry name" value="LuxR_C_like"/>
    <property type="match status" value="1"/>
</dbReference>
<dbReference type="AlphaFoldDB" id="A7NID9"/>
<accession>A7NID9</accession>
<evidence type="ECO:0000256" key="5">
    <source>
        <dbReference type="PROSITE-ProRule" id="PRU00169"/>
    </source>
</evidence>
<dbReference type="Pfam" id="PF00196">
    <property type="entry name" value="GerE"/>
    <property type="match status" value="1"/>
</dbReference>
<feature type="domain" description="HTH luxR-type" evidence="6">
    <location>
        <begin position="152"/>
        <end position="217"/>
    </location>
</feature>
<evidence type="ECO:0000259" key="7">
    <source>
        <dbReference type="PROSITE" id="PS50110"/>
    </source>
</evidence>
<dbReference type="PANTHER" id="PTHR43214">
    <property type="entry name" value="TWO-COMPONENT RESPONSE REGULATOR"/>
    <property type="match status" value="1"/>
</dbReference>
<dbReference type="Pfam" id="PF00072">
    <property type="entry name" value="Response_reg"/>
    <property type="match status" value="1"/>
</dbReference>
<evidence type="ECO:0000259" key="6">
    <source>
        <dbReference type="PROSITE" id="PS50043"/>
    </source>
</evidence>
<dbReference type="SUPFAM" id="SSF52172">
    <property type="entry name" value="CheY-like"/>
    <property type="match status" value="1"/>
</dbReference>
<keyword evidence="3" id="KW-0238">DNA-binding</keyword>
<dbReference type="InterPro" id="IPR011006">
    <property type="entry name" value="CheY-like_superfamily"/>
</dbReference>
<dbReference type="eggNOG" id="COG2197">
    <property type="taxonomic scope" value="Bacteria"/>
</dbReference>
<dbReference type="PROSITE" id="PS00622">
    <property type="entry name" value="HTH_LUXR_1"/>
    <property type="match status" value="1"/>
</dbReference>
<proteinExistence type="predicted"/>
<dbReference type="STRING" id="383372.Rcas_1142"/>
<dbReference type="SMART" id="SM00421">
    <property type="entry name" value="HTH_LUXR"/>
    <property type="match status" value="1"/>
</dbReference>
<dbReference type="HOGENOM" id="CLU_000445_90_10_0"/>
<organism evidence="8 9">
    <name type="scientific">Roseiflexus castenholzii (strain DSM 13941 / HLO8)</name>
    <dbReference type="NCBI Taxonomy" id="383372"/>
    <lineage>
        <taxon>Bacteria</taxon>
        <taxon>Bacillati</taxon>
        <taxon>Chloroflexota</taxon>
        <taxon>Chloroflexia</taxon>
        <taxon>Chloroflexales</taxon>
        <taxon>Roseiflexineae</taxon>
        <taxon>Roseiflexaceae</taxon>
        <taxon>Roseiflexus</taxon>
    </lineage>
</organism>
<dbReference type="RefSeq" id="WP_012119669.1">
    <property type="nucleotide sequence ID" value="NC_009767.1"/>
</dbReference>
<keyword evidence="2" id="KW-0805">Transcription regulation</keyword>
<dbReference type="PANTHER" id="PTHR43214:SF24">
    <property type="entry name" value="TRANSCRIPTIONAL REGULATORY PROTEIN NARL-RELATED"/>
    <property type="match status" value="1"/>
</dbReference>